<dbReference type="InterPro" id="IPR051082">
    <property type="entry name" value="Pentapeptide-BTB/POZ_domain"/>
</dbReference>
<comment type="caution">
    <text evidence="3">The sequence shown here is derived from an EMBL/GenBank/DDBJ whole genome shotgun (WGS) entry which is preliminary data.</text>
</comment>
<evidence type="ECO:0000313" key="6">
    <source>
        <dbReference type="Proteomes" id="UP000663829"/>
    </source>
</evidence>
<dbReference type="InterPro" id="IPR001646">
    <property type="entry name" value="5peptide_repeat"/>
</dbReference>
<dbReference type="Pfam" id="PF13599">
    <property type="entry name" value="Pentapeptide_4"/>
    <property type="match status" value="1"/>
</dbReference>
<reference evidence="3" key="1">
    <citation type="submission" date="2021-02" db="EMBL/GenBank/DDBJ databases">
        <authorList>
            <person name="Nowell W R."/>
        </authorList>
    </citation>
    <scope>NUCLEOTIDE SEQUENCE</scope>
</reference>
<dbReference type="Gene3D" id="2.160.20.80">
    <property type="entry name" value="E3 ubiquitin-protein ligase SopA"/>
    <property type="match status" value="1"/>
</dbReference>
<dbReference type="EMBL" id="CAJNOK010011768">
    <property type="protein sequence ID" value="CAF1148014.1"/>
    <property type="molecule type" value="Genomic_DNA"/>
</dbReference>
<gene>
    <name evidence="3" type="ORF">GPM918_LOCUS23441</name>
    <name evidence="2" type="ORF">OVA965_LOCUS21459</name>
    <name evidence="5" type="ORF">SRO942_LOCUS23440</name>
    <name evidence="4" type="ORF">TMI583_LOCUS22111</name>
</gene>
<dbReference type="EMBL" id="CAJOBA010029723">
    <property type="protein sequence ID" value="CAF3951501.1"/>
    <property type="molecule type" value="Genomic_DNA"/>
</dbReference>
<feature type="transmembrane region" description="Helical" evidence="1">
    <location>
        <begin position="42"/>
        <end position="64"/>
    </location>
</feature>
<dbReference type="PANTHER" id="PTHR14136:SF17">
    <property type="entry name" value="BTB_POZ DOMAIN-CONTAINING PROTEIN KCTD9"/>
    <property type="match status" value="1"/>
</dbReference>
<evidence type="ECO:0000313" key="5">
    <source>
        <dbReference type="EMBL" id="CAF3959973.1"/>
    </source>
</evidence>
<evidence type="ECO:0000313" key="4">
    <source>
        <dbReference type="EMBL" id="CAF3951501.1"/>
    </source>
</evidence>
<dbReference type="Proteomes" id="UP000663829">
    <property type="component" value="Unassembled WGS sequence"/>
</dbReference>
<proteinExistence type="predicted"/>
<evidence type="ECO:0008006" key="7">
    <source>
        <dbReference type="Google" id="ProtNLM"/>
    </source>
</evidence>
<keyword evidence="1" id="KW-1133">Transmembrane helix</keyword>
<dbReference type="PANTHER" id="PTHR14136">
    <property type="entry name" value="BTB_POZ DOMAIN-CONTAINING PROTEIN KCTD9"/>
    <property type="match status" value="1"/>
</dbReference>
<dbReference type="AlphaFoldDB" id="A0A814W955"/>
<protein>
    <recommendedName>
        <fullName evidence="7">Pentapeptide repeat-containing protein</fullName>
    </recommendedName>
</protein>
<evidence type="ECO:0000313" key="2">
    <source>
        <dbReference type="EMBL" id="CAF1148014.1"/>
    </source>
</evidence>
<name>A0A814W955_9BILA</name>
<accession>A0A814W955</accession>
<dbReference type="Proteomes" id="UP000677228">
    <property type="component" value="Unassembled WGS sequence"/>
</dbReference>
<dbReference type="SUPFAM" id="SSF141571">
    <property type="entry name" value="Pentapeptide repeat-like"/>
    <property type="match status" value="1"/>
</dbReference>
<dbReference type="EMBL" id="CAJNOQ010008373">
    <property type="protein sequence ID" value="CAF1195546.1"/>
    <property type="molecule type" value="Genomic_DNA"/>
</dbReference>
<dbReference type="EMBL" id="CAJOBC010008375">
    <property type="protein sequence ID" value="CAF3959973.1"/>
    <property type="molecule type" value="Genomic_DNA"/>
</dbReference>
<keyword evidence="1" id="KW-0812">Transmembrane</keyword>
<dbReference type="Proteomes" id="UP000682733">
    <property type="component" value="Unassembled WGS sequence"/>
</dbReference>
<organism evidence="3 6">
    <name type="scientific">Didymodactylos carnosus</name>
    <dbReference type="NCBI Taxonomy" id="1234261"/>
    <lineage>
        <taxon>Eukaryota</taxon>
        <taxon>Metazoa</taxon>
        <taxon>Spiralia</taxon>
        <taxon>Gnathifera</taxon>
        <taxon>Rotifera</taxon>
        <taxon>Eurotatoria</taxon>
        <taxon>Bdelloidea</taxon>
        <taxon>Philodinida</taxon>
        <taxon>Philodinidae</taxon>
        <taxon>Didymodactylos</taxon>
    </lineage>
</organism>
<keyword evidence="1" id="KW-0472">Membrane</keyword>
<evidence type="ECO:0000313" key="3">
    <source>
        <dbReference type="EMBL" id="CAF1195546.1"/>
    </source>
</evidence>
<keyword evidence="6" id="KW-1185">Reference proteome</keyword>
<dbReference type="OrthoDB" id="9989223at2759"/>
<sequence length="499" mass="56268">MSTDAIHIEYEQPLSVKQSVSITSSPKNKLKYSFCSITLEKWLKIVSSLLVPLMIGIFTIVLTIHQNHSSNQNRLNDLEIANRQREQDQQQADESQKEQIYAAYIKDMSELFMKTDLNVVYSESNESILDVLRFLAVTRARTVSTIRQIDIKRKQYLIHMLYESGVINNLKRAIDLSGADLSHIDLSSSSASLKWIVIRNVNLTNASFVNVDLRNANFSGSILDEADFLDASLKGTDFTGCELRQTDFTGANVKEAIFNNVNLTRAVFTEKPSLLINTILPNGKYVYNSTDFGVNDNFKSINLVVNGDADIEKCSNDSETIANKLPFGWVFSYQSAVAVINCAALIFSSETHEECCFWGGKTNESEGFMYQSIQLYDYSRLIDSGLAHYELSASIGGKQQEADGAYISVEFYDQRDRMLEEIDVNCSTSTNCTSNLGPVSNVDRKNQTKLIHKNTTNIIPKYTRFIHLKVHFRKLGRGENSNGIIDDVQFAIKSMNYYT</sequence>
<dbReference type="Proteomes" id="UP000681722">
    <property type="component" value="Unassembled WGS sequence"/>
</dbReference>
<evidence type="ECO:0000256" key="1">
    <source>
        <dbReference type="SAM" id="Phobius"/>
    </source>
</evidence>